<keyword evidence="1" id="KW-0489">Methyltransferase</keyword>
<keyword evidence="2" id="KW-0808">Transferase</keyword>
<name>A0A172TA99_9DEIO</name>
<gene>
    <name evidence="4" type="ORF">SU48_08090</name>
</gene>
<dbReference type="GO" id="GO:0008168">
    <property type="term" value="F:methyltransferase activity"/>
    <property type="evidence" value="ECO:0007669"/>
    <property type="project" value="UniProtKB-KW"/>
</dbReference>
<proteinExistence type="predicted"/>
<evidence type="ECO:0000256" key="1">
    <source>
        <dbReference type="ARBA" id="ARBA00022603"/>
    </source>
</evidence>
<protein>
    <recommendedName>
        <fullName evidence="3">Methyltransferase domain-containing protein</fullName>
    </recommendedName>
</protein>
<evidence type="ECO:0000313" key="4">
    <source>
        <dbReference type="EMBL" id="ANE43733.1"/>
    </source>
</evidence>
<dbReference type="PANTHER" id="PTHR43861:SF1">
    <property type="entry name" value="TRANS-ACONITATE 2-METHYLTRANSFERASE"/>
    <property type="match status" value="1"/>
</dbReference>
<dbReference type="OrthoDB" id="9772751at2"/>
<dbReference type="GO" id="GO:0032259">
    <property type="term" value="P:methylation"/>
    <property type="evidence" value="ECO:0007669"/>
    <property type="project" value="UniProtKB-KW"/>
</dbReference>
<dbReference type="InterPro" id="IPR029063">
    <property type="entry name" value="SAM-dependent_MTases_sf"/>
</dbReference>
<dbReference type="Proteomes" id="UP000077363">
    <property type="component" value="Chromosome"/>
</dbReference>
<feature type="domain" description="Methyltransferase" evidence="3">
    <location>
        <begin position="41"/>
        <end position="135"/>
    </location>
</feature>
<dbReference type="AlphaFoldDB" id="A0A172TA99"/>
<reference evidence="4 5" key="1">
    <citation type="submission" date="2015-01" db="EMBL/GenBank/DDBJ databases">
        <title>Deinococcus puniceus/DY1/ whole genome sequencing.</title>
        <authorList>
            <person name="Kim M.K."/>
            <person name="Srinivasan S."/>
            <person name="Lee J.-J."/>
        </authorList>
    </citation>
    <scope>NUCLEOTIDE SEQUENCE [LARGE SCALE GENOMIC DNA]</scope>
    <source>
        <strain evidence="4 5">DY1</strain>
    </source>
</reference>
<dbReference type="STRING" id="1182568.SU48_08090"/>
<dbReference type="CDD" id="cd02440">
    <property type="entry name" value="AdoMet_MTases"/>
    <property type="match status" value="1"/>
</dbReference>
<evidence type="ECO:0000259" key="3">
    <source>
        <dbReference type="Pfam" id="PF13649"/>
    </source>
</evidence>
<dbReference type="Gene3D" id="3.40.50.150">
    <property type="entry name" value="Vaccinia Virus protein VP39"/>
    <property type="match status" value="1"/>
</dbReference>
<dbReference type="Pfam" id="PF13649">
    <property type="entry name" value="Methyltransf_25"/>
    <property type="match status" value="1"/>
</dbReference>
<dbReference type="PANTHER" id="PTHR43861">
    <property type="entry name" value="TRANS-ACONITATE 2-METHYLTRANSFERASE-RELATED"/>
    <property type="match status" value="1"/>
</dbReference>
<organism evidence="4 5">
    <name type="scientific">Deinococcus puniceus</name>
    <dbReference type="NCBI Taxonomy" id="1182568"/>
    <lineage>
        <taxon>Bacteria</taxon>
        <taxon>Thermotogati</taxon>
        <taxon>Deinococcota</taxon>
        <taxon>Deinococci</taxon>
        <taxon>Deinococcales</taxon>
        <taxon>Deinococcaceae</taxon>
        <taxon>Deinococcus</taxon>
    </lineage>
</organism>
<dbReference type="RefSeq" id="WP_064014802.1">
    <property type="nucleotide sequence ID" value="NZ_CP011387.1"/>
</dbReference>
<dbReference type="InterPro" id="IPR041698">
    <property type="entry name" value="Methyltransf_25"/>
</dbReference>
<evidence type="ECO:0000256" key="2">
    <source>
        <dbReference type="ARBA" id="ARBA00022679"/>
    </source>
</evidence>
<dbReference type="EMBL" id="CP011387">
    <property type="protein sequence ID" value="ANE43733.1"/>
    <property type="molecule type" value="Genomic_DNA"/>
</dbReference>
<dbReference type="KEGG" id="dpu:SU48_08090"/>
<dbReference type="PATRIC" id="fig|1182568.3.peg.1680"/>
<sequence>MTEYRDTAYAAAYLAMQDAIPQRDVGERLLLDFLPAHTRRVLDVGCGDGRLLALAQTRFPGAGGVLLDHSAAMLDAARERTWAAPVDYVAHDLSQPLPPLGTFDAIISGFAIHHLPDARKRELYAELRGLLNPGGLLLNLEHVASVDDREHARFLDLMGGKEDPSNQLAPAWDQVAWLRESGFARADVVWKWLELALIVGWTD</sequence>
<keyword evidence="5" id="KW-1185">Reference proteome</keyword>
<evidence type="ECO:0000313" key="5">
    <source>
        <dbReference type="Proteomes" id="UP000077363"/>
    </source>
</evidence>
<accession>A0A172TA99</accession>
<dbReference type="SUPFAM" id="SSF53335">
    <property type="entry name" value="S-adenosyl-L-methionine-dependent methyltransferases"/>
    <property type="match status" value="1"/>
</dbReference>